<feature type="region of interest" description="Disordered" evidence="1">
    <location>
        <begin position="71"/>
        <end position="94"/>
    </location>
</feature>
<accession>A0A4C1U6Q9</accession>
<keyword evidence="3" id="KW-1185">Reference proteome</keyword>
<evidence type="ECO:0000313" key="2">
    <source>
        <dbReference type="EMBL" id="GBP22011.1"/>
    </source>
</evidence>
<evidence type="ECO:0000313" key="3">
    <source>
        <dbReference type="Proteomes" id="UP000299102"/>
    </source>
</evidence>
<proteinExistence type="predicted"/>
<name>A0A4C1U6Q9_EUMVA</name>
<dbReference type="Proteomes" id="UP000299102">
    <property type="component" value="Unassembled WGS sequence"/>
</dbReference>
<sequence>MRIIRECELLVSESASYQRVRATRECDLPGSPLAMDTHNPKGVISGFRDVLSFNSNAENRARLLFIAPESGRRPPSAGSLSCQKSNVDRHLSCV</sequence>
<dbReference type="AlphaFoldDB" id="A0A4C1U6Q9"/>
<protein>
    <submittedName>
        <fullName evidence="2">Uncharacterized protein</fullName>
    </submittedName>
</protein>
<reference evidence="2 3" key="1">
    <citation type="journal article" date="2019" name="Commun. Biol.">
        <title>The bagworm genome reveals a unique fibroin gene that provides high tensile strength.</title>
        <authorList>
            <person name="Kono N."/>
            <person name="Nakamura H."/>
            <person name="Ohtoshi R."/>
            <person name="Tomita M."/>
            <person name="Numata K."/>
            <person name="Arakawa K."/>
        </authorList>
    </citation>
    <scope>NUCLEOTIDE SEQUENCE [LARGE SCALE GENOMIC DNA]</scope>
</reference>
<organism evidence="2 3">
    <name type="scientific">Eumeta variegata</name>
    <name type="common">Bagworm moth</name>
    <name type="synonym">Eumeta japonica</name>
    <dbReference type="NCBI Taxonomy" id="151549"/>
    <lineage>
        <taxon>Eukaryota</taxon>
        <taxon>Metazoa</taxon>
        <taxon>Ecdysozoa</taxon>
        <taxon>Arthropoda</taxon>
        <taxon>Hexapoda</taxon>
        <taxon>Insecta</taxon>
        <taxon>Pterygota</taxon>
        <taxon>Neoptera</taxon>
        <taxon>Endopterygota</taxon>
        <taxon>Lepidoptera</taxon>
        <taxon>Glossata</taxon>
        <taxon>Ditrysia</taxon>
        <taxon>Tineoidea</taxon>
        <taxon>Psychidae</taxon>
        <taxon>Oiketicinae</taxon>
        <taxon>Eumeta</taxon>
    </lineage>
</organism>
<evidence type="ECO:0000256" key="1">
    <source>
        <dbReference type="SAM" id="MobiDB-lite"/>
    </source>
</evidence>
<dbReference type="EMBL" id="BGZK01000135">
    <property type="protein sequence ID" value="GBP22011.1"/>
    <property type="molecule type" value="Genomic_DNA"/>
</dbReference>
<comment type="caution">
    <text evidence="2">The sequence shown here is derived from an EMBL/GenBank/DDBJ whole genome shotgun (WGS) entry which is preliminary data.</text>
</comment>
<gene>
    <name evidence="2" type="ORF">EVAR_18652_1</name>
</gene>